<keyword evidence="1" id="KW-0812">Transmembrane</keyword>
<dbReference type="AlphaFoldDB" id="A0A318QYI5"/>
<comment type="caution">
    <text evidence="2">The sequence shown here is derived from an EMBL/GenBank/DDBJ whole genome shotgun (WGS) entry which is preliminary data.</text>
</comment>
<reference evidence="2 3" key="1">
    <citation type="journal article" date="2018" name="Appl. Environ. Microbiol.">
        <title>Genome rearrangement shapes Prochlorococcus ecological adaptation.</title>
        <authorList>
            <person name="Yan W."/>
            <person name="Wei S."/>
            <person name="Wang Q."/>
            <person name="Xiao X."/>
            <person name="Zeng Q."/>
            <person name="Jiao N."/>
            <person name="Zhang R."/>
        </authorList>
    </citation>
    <scope>NUCLEOTIDE SEQUENCE [LARGE SCALE GENOMIC DNA]</scope>
    <source>
        <strain evidence="2 3">XMU1408</strain>
    </source>
</reference>
<keyword evidence="1" id="KW-0472">Membrane</keyword>
<dbReference type="EMBL" id="QJUE01000005">
    <property type="protein sequence ID" value="PYE01445.1"/>
    <property type="molecule type" value="Genomic_DNA"/>
</dbReference>
<gene>
    <name evidence="2" type="ORF">DNJ73_07360</name>
</gene>
<dbReference type="RefSeq" id="WP_158467056.1">
    <property type="nucleotide sequence ID" value="NZ_QJUE01000005.1"/>
</dbReference>
<feature type="transmembrane region" description="Helical" evidence="1">
    <location>
        <begin position="81"/>
        <end position="100"/>
    </location>
</feature>
<evidence type="ECO:0000313" key="2">
    <source>
        <dbReference type="EMBL" id="PYE01445.1"/>
    </source>
</evidence>
<accession>A0A318QYI5</accession>
<organism evidence="2 3">
    <name type="scientific">Prochlorococcus marinus XMU1408</name>
    <dbReference type="NCBI Taxonomy" id="2213228"/>
    <lineage>
        <taxon>Bacteria</taxon>
        <taxon>Bacillati</taxon>
        <taxon>Cyanobacteriota</taxon>
        <taxon>Cyanophyceae</taxon>
        <taxon>Synechococcales</taxon>
        <taxon>Prochlorococcaceae</taxon>
        <taxon>Prochlorococcus</taxon>
    </lineage>
</organism>
<feature type="transmembrane region" description="Helical" evidence="1">
    <location>
        <begin position="6"/>
        <end position="28"/>
    </location>
</feature>
<protein>
    <submittedName>
        <fullName evidence="2">NAD(P)H-quinone oxidoreductase NdhF</fullName>
    </submittedName>
</protein>
<dbReference type="OrthoDB" id="541069at2"/>
<sequence>MLLNLTWLIPGIPIIASLSIAVLLLSFGKTMNRLTKPVSYFLIASLIFSEIINLILFKNNISGNELLFVSNFELVVDKSSLLFSELIGLLFLFIMIFSVIKLKRRNGYVRYFIFLGLLSGLAYLFSFTGSLFHNLYDPLITYLDQTAISF</sequence>
<feature type="transmembrane region" description="Helical" evidence="1">
    <location>
        <begin position="112"/>
        <end position="132"/>
    </location>
</feature>
<proteinExistence type="predicted"/>
<evidence type="ECO:0000256" key="1">
    <source>
        <dbReference type="SAM" id="Phobius"/>
    </source>
</evidence>
<dbReference type="Proteomes" id="UP000247807">
    <property type="component" value="Unassembled WGS sequence"/>
</dbReference>
<feature type="transmembrane region" description="Helical" evidence="1">
    <location>
        <begin position="40"/>
        <end position="61"/>
    </location>
</feature>
<keyword evidence="1" id="KW-1133">Transmembrane helix</keyword>
<evidence type="ECO:0000313" key="3">
    <source>
        <dbReference type="Proteomes" id="UP000247807"/>
    </source>
</evidence>
<name>A0A318QYI5_PROMR</name>